<feature type="domain" description="HAMP" evidence="8">
    <location>
        <begin position="394"/>
        <end position="447"/>
    </location>
</feature>
<proteinExistence type="inferred from homology"/>
<evidence type="ECO:0000259" key="7">
    <source>
        <dbReference type="PROSITE" id="PS50111"/>
    </source>
</evidence>
<keyword evidence="4" id="KW-0807">Transducer</keyword>
<dbReference type="OrthoDB" id="369026at2"/>
<dbReference type="InterPro" id="IPR051310">
    <property type="entry name" value="MCP_chemotaxis"/>
</dbReference>
<dbReference type="Pfam" id="PF00015">
    <property type="entry name" value="MCPsignal"/>
    <property type="match status" value="1"/>
</dbReference>
<keyword evidence="2" id="KW-0145">Chemotaxis</keyword>
<dbReference type="InterPro" id="IPR004090">
    <property type="entry name" value="Chemotax_Me-accpt_rcpt"/>
</dbReference>
<feature type="transmembrane region" description="Helical" evidence="6">
    <location>
        <begin position="40"/>
        <end position="61"/>
    </location>
</feature>
<gene>
    <name evidence="9" type="ORF">KIN_00780</name>
</gene>
<dbReference type="EMBL" id="BLJE01000001">
    <property type="protein sequence ID" value="GFE63004.1"/>
    <property type="molecule type" value="Genomic_DNA"/>
</dbReference>
<dbReference type="AlphaFoldDB" id="A0A6N6JAE2"/>
<evidence type="ECO:0000259" key="8">
    <source>
        <dbReference type="PROSITE" id="PS50885"/>
    </source>
</evidence>
<feature type="compositionally biased region" description="Basic and acidic residues" evidence="5">
    <location>
        <begin position="798"/>
        <end position="813"/>
    </location>
</feature>
<feature type="region of interest" description="Disordered" evidence="5">
    <location>
        <begin position="785"/>
        <end position="813"/>
    </location>
</feature>
<feature type="domain" description="HAMP" evidence="8">
    <location>
        <begin position="457"/>
        <end position="509"/>
    </location>
</feature>
<evidence type="ECO:0000256" key="1">
    <source>
        <dbReference type="ARBA" id="ARBA00004370"/>
    </source>
</evidence>
<dbReference type="PROSITE" id="PS50111">
    <property type="entry name" value="CHEMOTAXIS_TRANSDUC_2"/>
    <property type="match status" value="1"/>
</dbReference>
<dbReference type="PROSITE" id="PS50885">
    <property type="entry name" value="HAMP"/>
    <property type="match status" value="2"/>
</dbReference>
<organism evidence="9 10">
    <name type="scientific">Litoreibacter roseus</name>
    <dbReference type="NCBI Taxonomy" id="2601869"/>
    <lineage>
        <taxon>Bacteria</taxon>
        <taxon>Pseudomonadati</taxon>
        <taxon>Pseudomonadota</taxon>
        <taxon>Alphaproteobacteria</taxon>
        <taxon>Rhodobacterales</taxon>
        <taxon>Roseobacteraceae</taxon>
        <taxon>Litoreibacter</taxon>
    </lineage>
</organism>
<evidence type="ECO:0000313" key="9">
    <source>
        <dbReference type="EMBL" id="GFE63004.1"/>
    </source>
</evidence>
<feature type="domain" description="Methyl-accepting transducer" evidence="7">
    <location>
        <begin position="514"/>
        <end position="743"/>
    </location>
</feature>
<feature type="transmembrane region" description="Helical" evidence="6">
    <location>
        <begin position="378"/>
        <end position="396"/>
    </location>
</feature>
<dbReference type="CDD" id="cd11386">
    <property type="entry name" value="MCP_signal"/>
    <property type="match status" value="1"/>
</dbReference>
<keyword evidence="6" id="KW-0812">Transmembrane</keyword>
<comment type="caution">
    <text evidence="9">The sequence shown here is derived from an EMBL/GenBank/DDBJ whole genome shotgun (WGS) entry which is preliminary data.</text>
</comment>
<dbReference type="PANTHER" id="PTHR43531">
    <property type="entry name" value="PROTEIN ICFG"/>
    <property type="match status" value="1"/>
</dbReference>
<evidence type="ECO:0000256" key="6">
    <source>
        <dbReference type="SAM" id="Phobius"/>
    </source>
</evidence>
<evidence type="ECO:0008006" key="11">
    <source>
        <dbReference type="Google" id="ProtNLM"/>
    </source>
</evidence>
<dbReference type="PANTHER" id="PTHR43531:SF11">
    <property type="entry name" value="METHYL-ACCEPTING CHEMOTAXIS PROTEIN 3"/>
    <property type="match status" value="1"/>
</dbReference>
<dbReference type="InterPro" id="IPR004089">
    <property type="entry name" value="MCPsignal_dom"/>
</dbReference>
<dbReference type="GO" id="GO:0007165">
    <property type="term" value="P:signal transduction"/>
    <property type="evidence" value="ECO:0007669"/>
    <property type="project" value="UniProtKB-KW"/>
</dbReference>
<reference evidence="9 10" key="1">
    <citation type="submission" date="2019-12" db="EMBL/GenBank/DDBJ databases">
        <title>Litoreibacter badius sp. nov., a novel bacteriochlorophyll a-containing bacterium in the genus Litoreibacter.</title>
        <authorList>
            <person name="Kanamuro M."/>
            <person name="Takabe Y."/>
            <person name="Mori K."/>
            <person name="Takaichi S."/>
            <person name="Hanada S."/>
        </authorList>
    </citation>
    <scope>NUCLEOTIDE SEQUENCE [LARGE SCALE GENOMIC DNA]</scope>
    <source>
        <strain evidence="9 10">K6</strain>
    </source>
</reference>
<dbReference type="GO" id="GO:0016020">
    <property type="term" value="C:membrane"/>
    <property type="evidence" value="ECO:0007669"/>
    <property type="project" value="UniProtKB-SubCell"/>
</dbReference>
<evidence type="ECO:0000256" key="5">
    <source>
        <dbReference type="SAM" id="MobiDB-lite"/>
    </source>
</evidence>
<dbReference type="Proteomes" id="UP000436822">
    <property type="component" value="Unassembled WGS sequence"/>
</dbReference>
<dbReference type="Gene3D" id="1.10.287.950">
    <property type="entry name" value="Methyl-accepting chemotaxis protein"/>
    <property type="match status" value="1"/>
</dbReference>
<evidence type="ECO:0000313" key="10">
    <source>
        <dbReference type="Proteomes" id="UP000436822"/>
    </source>
</evidence>
<protein>
    <recommendedName>
        <fullName evidence="11">Methyl-accepting chemotaxis protein</fullName>
    </recommendedName>
</protein>
<keyword evidence="6" id="KW-0472">Membrane</keyword>
<evidence type="ECO:0000256" key="4">
    <source>
        <dbReference type="PROSITE-ProRule" id="PRU00284"/>
    </source>
</evidence>
<dbReference type="RefSeq" id="WP_159803995.1">
    <property type="nucleotide sequence ID" value="NZ_BLJE01000001.1"/>
</dbReference>
<dbReference type="SMART" id="SM00283">
    <property type="entry name" value="MA"/>
    <property type="match status" value="1"/>
</dbReference>
<keyword evidence="6" id="KW-1133">Transmembrane helix</keyword>
<dbReference type="PRINTS" id="PR00260">
    <property type="entry name" value="CHEMTRNSDUCR"/>
</dbReference>
<keyword evidence="10" id="KW-1185">Reference proteome</keyword>
<name>A0A6N6JAE2_9RHOB</name>
<dbReference type="GO" id="GO:0006935">
    <property type="term" value="P:chemotaxis"/>
    <property type="evidence" value="ECO:0007669"/>
    <property type="project" value="UniProtKB-KW"/>
</dbReference>
<evidence type="ECO:0000256" key="2">
    <source>
        <dbReference type="ARBA" id="ARBA00022500"/>
    </source>
</evidence>
<sequence length="813" mass="87912">MQWPKLSASPRLARALAWRPNLPDRVTAILPKNLPISVKMPLGIALLCLTVAGATAFHSYFKSSSVIRDQTIARFELMLDDRKDALESWLFQLSRNTLALAKSRFTRAATMRFIDTWDDFGADAGRHVREWYQVKNPHPLGAREMFNEAEDKSRYSTVHERYHNDFADLRTGFAYDEIFLVDRRGYVIYSVTKQDSFGTNVFEGPYADSGLATAVRDALKQEEGHLCFVDFDAFEAQGGASAAFIASPLFDPRGDKIGAIVVQVSERQVSTIMAKDGGLGKTGTVMIVGKDMLTRNASRQGAGYDMLQSVEGSEQVRAALAGERRIFRDTPGPLGQSVLAVTNSVSFAGTTWGLVAQQDATEAFASITALRRNLMTQLPVIAIVVGVLGSLLAHTMTGRLKFVDKALRRLAQEDYDIDIPQSAVNDEIGRISKQLEDLTSKLKIAKETDEELAVQRHEQDRVVELLRVGLNRLAAGDLTHKIRDSFDPKHEVLRKDFNATVDTLCTAMDSVIERAQTIGTGAKNISNASDDLSQRTENQAATLEETAAALDELTQSVKDAADGAKQVEGIVAKAQRNASDSGRVVDDAVAAMSEIKRYSDSISKIIGVIEDIAFQTNLLALNAGVEAARAGDVGKGFAVVASEVRALAQRSSESAKEIKALIDDSSLQVGRGVELVGETGEAITSIVDQITNIAALVSDIASGAVEQSSGLGEINIGVTQLDQVTQQNAAMAEDATAAGFALNAEATQLNELIATFKTKDQSTSAQLMQDGNVVPFGKGWTAGTDMTGSKPPAAPEAKPAHRRSEDHGIWKDF</sequence>
<accession>A0A6N6JAE2</accession>
<comment type="subcellular location">
    <subcellularLocation>
        <location evidence="1">Membrane</location>
    </subcellularLocation>
</comment>
<comment type="similarity">
    <text evidence="3">Belongs to the methyl-accepting chemotaxis (MCP) protein family.</text>
</comment>
<dbReference type="Gene3D" id="6.10.340.10">
    <property type="match status" value="1"/>
</dbReference>
<dbReference type="GO" id="GO:0004888">
    <property type="term" value="F:transmembrane signaling receptor activity"/>
    <property type="evidence" value="ECO:0007669"/>
    <property type="project" value="InterPro"/>
</dbReference>
<dbReference type="SUPFAM" id="SSF58104">
    <property type="entry name" value="Methyl-accepting chemotaxis protein (MCP) signaling domain"/>
    <property type="match status" value="1"/>
</dbReference>
<dbReference type="InterPro" id="IPR003660">
    <property type="entry name" value="HAMP_dom"/>
</dbReference>
<dbReference type="FunFam" id="1.10.287.950:FF:000001">
    <property type="entry name" value="Methyl-accepting chemotaxis sensory transducer"/>
    <property type="match status" value="1"/>
</dbReference>
<evidence type="ECO:0000256" key="3">
    <source>
        <dbReference type="ARBA" id="ARBA00029447"/>
    </source>
</evidence>